<reference evidence="2" key="2">
    <citation type="submission" date="2021-05" db="EMBL/GenBank/DDBJ databases">
        <authorList>
            <person name="Pain A."/>
        </authorList>
    </citation>
    <scope>NUCLEOTIDE SEQUENCE</scope>
    <source>
        <strain evidence="2">1802A</strain>
    </source>
</reference>
<gene>
    <name evidence="2" type="ORF">X943_002826</name>
</gene>
<dbReference type="Gene3D" id="3.30.160.60">
    <property type="entry name" value="Classic Zinc Finger"/>
    <property type="match status" value="1"/>
</dbReference>
<dbReference type="EMBL" id="JAHBMH010000067">
    <property type="protein sequence ID" value="KAK1934061.1"/>
    <property type="molecule type" value="Genomic_DNA"/>
</dbReference>
<sequence length="139" mass="15778">MFKRAYLYACTAPVPDAPDADEYEQLTEIAGQEQAKRLIKRAKGKQSETTSKQDAKEAPQSENDLIKWMPGGKVAKCKLCANKTMLNQDAVQKHLDSKAHKTMVKRATARRQQADELRTRFLQRMDSVEKKAAEAIRQQ</sequence>
<evidence type="ECO:0000313" key="3">
    <source>
        <dbReference type="Proteomes" id="UP001195914"/>
    </source>
</evidence>
<dbReference type="Proteomes" id="UP001195914">
    <property type="component" value="Unassembled WGS sequence"/>
</dbReference>
<name>A0AAD9G8Z4_BABDI</name>
<dbReference type="GO" id="GO:0008270">
    <property type="term" value="F:zinc ion binding"/>
    <property type="evidence" value="ECO:0007669"/>
    <property type="project" value="UniProtKB-KW"/>
</dbReference>
<feature type="region of interest" description="Disordered" evidence="1">
    <location>
        <begin position="37"/>
        <end position="66"/>
    </location>
</feature>
<proteinExistence type="predicted"/>
<reference evidence="2" key="1">
    <citation type="journal article" date="2014" name="Nucleic Acids Res.">
        <title>The evolutionary dynamics of variant antigen genes in Babesia reveal a history of genomic innovation underlying host-parasite interaction.</title>
        <authorList>
            <person name="Jackson A.P."/>
            <person name="Otto T.D."/>
            <person name="Darby A."/>
            <person name="Ramaprasad A."/>
            <person name="Xia D."/>
            <person name="Echaide I.E."/>
            <person name="Farber M."/>
            <person name="Gahlot S."/>
            <person name="Gamble J."/>
            <person name="Gupta D."/>
            <person name="Gupta Y."/>
            <person name="Jackson L."/>
            <person name="Malandrin L."/>
            <person name="Malas T.B."/>
            <person name="Moussa E."/>
            <person name="Nair M."/>
            <person name="Reid A.J."/>
            <person name="Sanders M."/>
            <person name="Sharma J."/>
            <person name="Tracey A."/>
            <person name="Quail M.A."/>
            <person name="Weir W."/>
            <person name="Wastling J.M."/>
            <person name="Hall N."/>
            <person name="Willadsen P."/>
            <person name="Lingelbach K."/>
            <person name="Shiels B."/>
            <person name="Tait A."/>
            <person name="Berriman M."/>
            <person name="Allred D.R."/>
            <person name="Pain A."/>
        </authorList>
    </citation>
    <scope>NUCLEOTIDE SEQUENCE</scope>
    <source>
        <strain evidence="2">1802A</strain>
    </source>
</reference>
<keyword evidence="2" id="KW-0863">Zinc-finger</keyword>
<keyword evidence="2" id="KW-0479">Metal-binding</keyword>
<keyword evidence="2" id="KW-0862">Zinc</keyword>
<organism evidence="2 3">
    <name type="scientific">Babesia divergens</name>
    <dbReference type="NCBI Taxonomy" id="32595"/>
    <lineage>
        <taxon>Eukaryota</taxon>
        <taxon>Sar</taxon>
        <taxon>Alveolata</taxon>
        <taxon>Apicomplexa</taxon>
        <taxon>Aconoidasida</taxon>
        <taxon>Piroplasmida</taxon>
        <taxon>Babesiidae</taxon>
        <taxon>Babesia</taxon>
    </lineage>
</organism>
<comment type="caution">
    <text evidence="2">The sequence shown here is derived from an EMBL/GenBank/DDBJ whole genome shotgun (WGS) entry which is preliminary data.</text>
</comment>
<evidence type="ECO:0000256" key="1">
    <source>
        <dbReference type="SAM" id="MobiDB-lite"/>
    </source>
</evidence>
<protein>
    <submittedName>
        <fullName evidence="2">Zinc-finger double-stranded RNA-binding domain-containing protein</fullName>
    </submittedName>
</protein>
<evidence type="ECO:0000313" key="2">
    <source>
        <dbReference type="EMBL" id="KAK1934061.1"/>
    </source>
</evidence>
<dbReference type="AlphaFoldDB" id="A0AAD9G8Z4"/>
<accession>A0AAD9G8Z4</accession>
<keyword evidence="3" id="KW-1185">Reference proteome</keyword>